<evidence type="ECO:0000313" key="3">
    <source>
        <dbReference type="Proteomes" id="UP000029223"/>
    </source>
</evidence>
<evidence type="ECO:0000256" key="1">
    <source>
        <dbReference type="SAM" id="Phobius"/>
    </source>
</evidence>
<dbReference type="InterPro" id="IPR001036">
    <property type="entry name" value="Acrflvin-R"/>
</dbReference>
<dbReference type="SUPFAM" id="SSF82714">
    <property type="entry name" value="Multidrug efflux transporter AcrB TolC docking domain, DN and DC subdomains"/>
    <property type="match status" value="1"/>
</dbReference>
<keyword evidence="1" id="KW-0812">Transmembrane</keyword>
<dbReference type="Gene3D" id="1.20.1640.10">
    <property type="entry name" value="Multidrug efflux transporter AcrB transmembrane domain"/>
    <property type="match status" value="1"/>
</dbReference>
<dbReference type="Gene3D" id="3.30.70.1440">
    <property type="entry name" value="Multidrug efflux transporter AcrB pore domain"/>
    <property type="match status" value="1"/>
</dbReference>
<proteinExistence type="predicted"/>
<dbReference type="PANTHER" id="PTHR32063">
    <property type="match status" value="1"/>
</dbReference>
<dbReference type="Gene3D" id="3.30.70.1430">
    <property type="entry name" value="Multidrug efflux transporter AcrB pore domain"/>
    <property type="match status" value="1"/>
</dbReference>
<dbReference type="SUPFAM" id="SSF82866">
    <property type="entry name" value="Multidrug efflux transporter AcrB transmembrane domain"/>
    <property type="match status" value="1"/>
</dbReference>
<feature type="transmembrane region" description="Helical" evidence="1">
    <location>
        <begin position="291"/>
        <end position="311"/>
    </location>
</feature>
<gene>
    <name evidence="2" type="ORF">JCM19239_3684</name>
</gene>
<feature type="transmembrane region" description="Helical" evidence="1">
    <location>
        <begin position="323"/>
        <end position="342"/>
    </location>
</feature>
<dbReference type="InterPro" id="IPR027463">
    <property type="entry name" value="AcrB_DN_DC_subdom"/>
</dbReference>
<sequence length="432" mass="47543">MKQITSQFNTNQDANESGPHIATVRLDLLSAEIRNTLIDEFIDAWREDVGELADPISMVFKQPTMGPGGRAIEVRIAHDDLDMLKAASVEIQQYLNEFDGVSGVLDDMRLGKEEILVKLRPGAESFGVNGQMIASQLRAAFFGQTADEIQVGVENIKIEVKLDKQDIGDIQQLSNFPIFLADGSQVPLASVATLDFQRNYVRIQRVNGLRTVSVFGDVDTSKASSTDIIRQFQAEEVAKLQKEYPGLRFDFEGETKDSAETGASMAKGFLLGLFGVFTILSYQFRSYLEPFVVMLAIPLAFIGVVWGHLLLGHSMSMPSIMGFVSLAGIVVNDSILLVQYIRHHVDEGDSVHDSVVKASRERFRAVFLTSMTTAAGLLPLLTETSLQAQVIQPLVISIVFGIFASTALVLFMIPSAYAILADWGLVHKHEEL</sequence>
<name>A0ABQ0JC82_9VIBR</name>
<dbReference type="Proteomes" id="UP000029223">
    <property type="component" value="Unassembled WGS sequence"/>
</dbReference>
<dbReference type="Gene3D" id="3.30.2090.10">
    <property type="entry name" value="Multidrug efflux transporter AcrB TolC docking domain, DN and DC subdomains"/>
    <property type="match status" value="1"/>
</dbReference>
<evidence type="ECO:0000313" key="2">
    <source>
        <dbReference type="EMBL" id="GAL26351.1"/>
    </source>
</evidence>
<dbReference type="Pfam" id="PF00873">
    <property type="entry name" value="ACR_tran"/>
    <property type="match status" value="1"/>
</dbReference>
<organism evidence="2 3">
    <name type="scientific">Vibrio variabilis</name>
    <dbReference type="NCBI Taxonomy" id="990271"/>
    <lineage>
        <taxon>Bacteria</taxon>
        <taxon>Pseudomonadati</taxon>
        <taxon>Pseudomonadota</taxon>
        <taxon>Gammaproteobacteria</taxon>
        <taxon>Vibrionales</taxon>
        <taxon>Vibrionaceae</taxon>
        <taxon>Vibrio</taxon>
    </lineage>
</organism>
<reference evidence="3" key="2">
    <citation type="submission" date="2014-09" db="EMBL/GenBank/DDBJ databases">
        <authorList>
            <consortium name="NBRP consortium"/>
            <person name="Sawabe T."/>
            <person name="Meirelles P."/>
            <person name="Nakanishi M."/>
            <person name="Sayaka M."/>
            <person name="Hattori M."/>
            <person name="Ohkuma M."/>
        </authorList>
    </citation>
    <scope>NUCLEOTIDE SEQUENCE [LARGE SCALE GENOMIC DNA]</scope>
    <source>
        <strain evidence="3">JCM 19239</strain>
    </source>
</reference>
<protein>
    <submittedName>
        <fullName evidence="2">Cation/multidrug efflux pump</fullName>
    </submittedName>
</protein>
<feature type="transmembrane region" description="Helical" evidence="1">
    <location>
        <begin position="362"/>
        <end position="382"/>
    </location>
</feature>
<accession>A0ABQ0JC82</accession>
<comment type="caution">
    <text evidence="2">The sequence shown here is derived from an EMBL/GenBank/DDBJ whole genome shotgun (WGS) entry which is preliminary data.</text>
</comment>
<keyword evidence="1" id="KW-0472">Membrane</keyword>
<dbReference type="EMBL" id="BBMS01000017">
    <property type="protein sequence ID" value="GAL26351.1"/>
    <property type="molecule type" value="Genomic_DNA"/>
</dbReference>
<feature type="transmembrane region" description="Helical" evidence="1">
    <location>
        <begin position="268"/>
        <end position="285"/>
    </location>
</feature>
<keyword evidence="1" id="KW-1133">Transmembrane helix</keyword>
<keyword evidence="3" id="KW-1185">Reference proteome</keyword>
<feature type="transmembrane region" description="Helical" evidence="1">
    <location>
        <begin position="394"/>
        <end position="420"/>
    </location>
</feature>
<dbReference type="PANTHER" id="PTHR32063:SF33">
    <property type="entry name" value="RND SUPERFAMILY EFFLUX PUMP PERMEASE COMPONENT"/>
    <property type="match status" value="1"/>
</dbReference>
<reference evidence="3" key="1">
    <citation type="submission" date="2014-09" db="EMBL/GenBank/DDBJ databases">
        <title>Vibrio variabilis JCM 19239. (C206) whole genome shotgun sequence.</title>
        <authorList>
            <person name="Sawabe T."/>
            <person name="Meirelles P."/>
            <person name="Nakanishi M."/>
            <person name="Sayaka M."/>
            <person name="Hattori M."/>
            <person name="Ohkuma M."/>
        </authorList>
    </citation>
    <scope>NUCLEOTIDE SEQUENCE [LARGE SCALE GENOMIC DNA]</scope>
    <source>
        <strain evidence="3">JCM 19239</strain>
    </source>
</reference>